<gene>
    <name evidence="1" type="ORF">SAMN06265348_104359</name>
</gene>
<dbReference type="OrthoDB" id="9795405at2"/>
<protein>
    <submittedName>
        <fullName evidence="1">Organic hydroperoxide reductase OsmC/OhrA</fullName>
    </submittedName>
</protein>
<dbReference type="Pfam" id="PF02566">
    <property type="entry name" value="OsmC"/>
    <property type="match status" value="1"/>
</dbReference>
<dbReference type="InterPro" id="IPR036102">
    <property type="entry name" value="OsmC/Ohrsf"/>
</dbReference>
<sequence>MKKQHHYQLSLRWNGNLGEGTLNYKSYARIYTVHIDGKPVLEGSSDPYFRGDQSKHNPEDMLISSLSACHMLSYLHVCAVGGVVVVDYLDNATGLMETTPDGSGRFLEVTLNPVVTVADASMIEKANAYHARANQLCFIANSVNFPVKHVPEARVKLNVTFKL</sequence>
<evidence type="ECO:0000313" key="2">
    <source>
        <dbReference type="Proteomes" id="UP000320300"/>
    </source>
</evidence>
<organism evidence="1 2">
    <name type="scientific">Pedobacter westerhofensis</name>
    <dbReference type="NCBI Taxonomy" id="425512"/>
    <lineage>
        <taxon>Bacteria</taxon>
        <taxon>Pseudomonadati</taxon>
        <taxon>Bacteroidota</taxon>
        <taxon>Sphingobacteriia</taxon>
        <taxon>Sphingobacteriales</taxon>
        <taxon>Sphingobacteriaceae</taxon>
        <taxon>Pedobacter</taxon>
    </lineage>
</organism>
<name>A0A521D1F6_9SPHI</name>
<dbReference type="InterPro" id="IPR003718">
    <property type="entry name" value="OsmC/Ohr_fam"/>
</dbReference>
<dbReference type="Proteomes" id="UP000320300">
    <property type="component" value="Unassembled WGS sequence"/>
</dbReference>
<dbReference type="PANTHER" id="PTHR42830">
    <property type="entry name" value="OSMOTICALLY INDUCIBLE FAMILY PROTEIN"/>
    <property type="match status" value="1"/>
</dbReference>
<dbReference type="Gene3D" id="3.30.300.20">
    <property type="match status" value="1"/>
</dbReference>
<dbReference type="SUPFAM" id="SSF82784">
    <property type="entry name" value="OsmC-like"/>
    <property type="match status" value="1"/>
</dbReference>
<keyword evidence="2" id="KW-1185">Reference proteome</keyword>
<accession>A0A521D1F6</accession>
<dbReference type="RefSeq" id="WP_142528051.1">
    <property type="nucleotide sequence ID" value="NZ_CBCSJO010000001.1"/>
</dbReference>
<dbReference type="AlphaFoldDB" id="A0A521D1F6"/>
<dbReference type="EMBL" id="FXTN01000004">
    <property type="protein sequence ID" value="SMO64841.1"/>
    <property type="molecule type" value="Genomic_DNA"/>
</dbReference>
<dbReference type="PANTHER" id="PTHR42830:SF2">
    <property type="entry name" value="OSMC_OHR FAMILY PROTEIN"/>
    <property type="match status" value="1"/>
</dbReference>
<reference evidence="1 2" key="1">
    <citation type="submission" date="2017-05" db="EMBL/GenBank/DDBJ databases">
        <authorList>
            <person name="Varghese N."/>
            <person name="Submissions S."/>
        </authorList>
    </citation>
    <scope>NUCLEOTIDE SEQUENCE [LARGE SCALE GENOMIC DNA]</scope>
    <source>
        <strain evidence="1 2">DSM 19036</strain>
    </source>
</reference>
<dbReference type="InterPro" id="IPR052707">
    <property type="entry name" value="OsmC_Ohr_Peroxiredoxin"/>
</dbReference>
<proteinExistence type="predicted"/>
<dbReference type="InterPro" id="IPR015946">
    <property type="entry name" value="KH_dom-like_a/b"/>
</dbReference>
<evidence type="ECO:0000313" key="1">
    <source>
        <dbReference type="EMBL" id="SMO64841.1"/>
    </source>
</evidence>